<name>A0A420HUW1_9PEZI</name>
<protein>
    <submittedName>
        <fullName evidence="1">Uncharacterized protein</fullName>
    </submittedName>
</protein>
<evidence type="ECO:0000313" key="1">
    <source>
        <dbReference type="EMBL" id="RKF61213.1"/>
    </source>
</evidence>
<proteinExistence type="predicted"/>
<sequence>MPTAPPLLLLFSSSPFSFSAPRIGASSSNSISSSTSLSTFSSPAPAFPPFFPNLSSTPASSDMLREWLAFSLTSEKVWLCCGLLQVHWITTAIAHHNFNTPPSKNVLPLYFR</sequence>
<evidence type="ECO:0000313" key="2">
    <source>
        <dbReference type="Proteomes" id="UP000286134"/>
    </source>
</evidence>
<organism evidence="1 2">
    <name type="scientific">Erysiphe neolycopersici</name>
    <dbReference type="NCBI Taxonomy" id="212602"/>
    <lineage>
        <taxon>Eukaryota</taxon>
        <taxon>Fungi</taxon>
        <taxon>Dikarya</taxon>
        <taxon>Ascomycota</taxon>
        <taxon>Pezizomycotina</taxon>
        <taxon>Leotiomycetes</taxon>
        <taxon>Erysiphales</taxon>
        <taxon>Erysiphaceae</taxon>
        <taxon>Erysiphe</taxon>
    </lineage>
</organism>
<dbReference type="Proteomes" id="UP000286134">
    <property type="component" value="Unassembled WGS sequence"/>
</dbReference>
<reference evidence="1 2" key="1">
    <citation type="journal article" date="2018" name="BMC Genomics">
        <title>Comparative genome analyses reveal sequence features reflecting distinct modes of host-adaptation between dicot and monocot powdery mildew.</title>
        <authorList>
            <person name="Wu Y."/>
            <person name="Ma X."/>
            <person name="Pan Z."/>
            <person name="Kale S.D."/>
            <person name="Song Y."/>
            <person name="King H."/>
            <person name="Zhang Q."/>
            <person name="Presley C."/>
            <person name="Deng X."/>
            <person name="Wei C.I."/>
            <person name="Xiao S."/>
        </authorList>
    </citation>
    <scope>NUCLEOTIDE SEQUENCE [LARGE SCALE GENOMIC DNA]</scope>
    <source>
        <strain evidence="1">UMSG2</strain>
    </source>
</reference>
<accession>A0A420HUW1</accession>
<dbReference type="AlphaFoldDB" id="A0A420HUW1"/>
<gene>
    <name evidence="1" type="ORF">OnM2_03340</name>
</gene>
<comment type="caution">
    <text evidence="1">The sequence shown here is derived from an EMBL/GenBank/DDBJ whole genome shotgun (WGS) entry which is preliminary data.</text>
</comment>
<dbReference type="EMBL" id="MCFK01004423">
    <property type="protein sequence ID" value="RKF61213.1"/>
    <property type="molecule type" value="Genomic_DNA"/>
</dbReference>
<keyword evidence="2" id="KW-1185">Reference proteome</keyword>